<name>A0ABT6R7V8_9BACT</name>
<evidence type="ECO:0000256" key="2">
    <source>
        <dbReference type="ARBA" id="ARBA00009784"/>
    </source>
</evidence>
<comment type="caution">
    <text evidence="8">The sequence shown here is derived from an EMBL/GenBank/DDBJ whole genome shotgun (WGS) entry which is preliminary data.</text>
</comment>
<gene>
    <name evidence="8" type="ORF">QJ048_02170</name>
</gene>
<evidence type="ECO:0000313" key="8">
    <source>
        <dbReference type="EMBL" id="MDI3318556.1"/>
    </source>
</evidence>
<comment type="subcellular location">
    <subcellularLocation>
        <location evidence="1 7">Cell membrane</location>
        <topology evidence="1 7">Multi-pass membrane protein</topology>
    </subcellularLocation>
</comment>
<proteinExistence type="inferred from homology"/>
<keyword evidence="3" id="KW-1003">Cell membrane</keyword>
<feature type="transmembrane region" description="Helical" evidence="7">
    <location>
        <begin position="163"/>
        <end position="185"/>
    </location>
</feature>
<feature type="transmembrane region" description="Helical" evidence="7">
    <location>
        <begin position="129"/>
        <end position="151"/>
    </location>
</feature>
<dbReference type="Pfam" id="PF01914">
    <property type="entry name" value="MarC"/>
    <property type="match status" value="1"/>
</dbReference>
<dbReference type="EMBL" id="JASBRG010000001">
    <property type="protein sequence ID" value="MDI3318556.1"/>
    <property type="molecule type" value="Genomic_DNA"/>
</dbReference>
<reference evidence="8 9" key="1">
    <citation type="submission" date="2023-05" db="EMBL/GenBank/DDBJ databases">
        <title>Genome sequence of Pinibacter sp. MAH-24.</title>
        <authorList>
            <person name="Huq M.A."/>
        </authorList>
    </citation>
    <scope>NUCLEOTIDE SEQUENCE [LARGE SCALE GENOMIC DNA]</scope>
    <source>
        <strain evidence="8 9">MAH-24</strain>
    </source>
</reference>
<dbReference type="InterPro" id="IPR002771">
    <property type="entry name" value="Multi_antbiot-R_MarC"/>
</dbReference>
<evidence type="ECO:0000256" key="7">
    <source>
        <dbReference type="RuleBase" id="RU362048"/>
    </source>
</evidence>
<evidence type="ECO:0000256" key="6">
    <source>
        <dbReference type="ARBA" id="ARBA00023136"/>
    </source>
</evidence>
<keyword evidence="9" id="KW-1185">Reference proteome</keyword>
<sequence length="237" mass="26301">MSQTFIDQLTFFAEIIPLTYVALFHVINPIGSGVLFYNLTSRATSKERRSLAKHVALNTSIMLVIILMAGIYLLKLFGITVPIIKMCGGLVILAMGWRSLQQDDDVNDSDKKMQLTNVHTNDVYKNKQFYPFTFPFTVGPGTISVALTISAESLVHRGNNANSLLQFAGAVTAVILIAFTIYVCYGSADMVMNRLSLHMRKVIMKIFSFILLCIGGQILFGGVEDFVKYILKSIAQQ</sequence>
<keyword evidence="4 7" id="KW-0812">Transmembrane</keyword>
<dbReference type="PANTHER" id="PTHR33508">
    <property type="entry name" value="UPF0056 MEMBRANE PROTEIN YHCE"/>
    <property type="match status" value="1"/>
</dbReference>
<evidence type="ECO:0000313" key="9">
    <source>
        <dbReference type="Proteomes" id="UP001226434"/>
    </source>
</evidence>
<keyword evidence="6 7" id="KW-0472">Membrane</keyword>
<evidence type="ECO:0000256" key="1">
    <source>
        <dbReference type="ARBA" id="ARBA00004651"/>
    </source>
</evidence>
<dbReference type="Proteomes" id="UP001226434">
    <property type="component" value="Unassembled WGS sequence"/>
</dbReference>
<evidence type="ECO:0000256" key="4">
    <source>
        <dbReference type="ARBA" id="ARBA00022692"/>
    </source>
</evidence>
<feature type="transmembrane region" description="Helical" evidence="7">
    <location>
        <begin position="206"/>
        <end position="223"/>
    </location>
</feature>
<dbReference type="PANTHER" id="PTHR33508:SF1">
    <property type="entry name" value="UPF0056 MEMBRANE PROTEIN YHCE"/>
    <property type="match status" value="1"/>
</dbReference>
<evidence type="ECO:0000256" key="5">
    <source>
        <dbReference type="ARBA" id="ARBA00022989"/>
    </source>
</evidence>
<dbReference type="RefSeq" id="WP_282332686.1">
    <property type="nucleotide sequence ID" value="NZ_JASBRG010000001.1"/>
</dbReference>
<accession>A0ABT6R7V8</accession>
<organism evidence="8 9">
    <name type="scientific">Pinibacter soli</name>
    <dbReference type="NCBI Taxonomy" id="3044211"/>
    <lineage>
        <taxon>Bacteria</taxon>
        <taxon>Pseudomonadati</taxon>
        <taxon>Bacteroidota</taxon>
        <taxon>Chitinophagia</taxon>
        <taxon>Chitinophagales</taxon>
        <taxon>Chitinophagaceae</taxon>
        <taxon>Pinibacter</taxon>
    </lineage>
</organism>
<keyword evidence="5 7" id="KW-1133">Transmembrane helix</keyword>
<feature type="transmembrane region" description="Helical" evidence="7">
    <location>
        <begin position="20"/>
        <end position="39"/>
    </location>
</feature>
<feature type="transmembrane region" description="Helical" evidence="7">
    <location>
        <begin position="79"/>
        <end position="97"/>
    </location>
</feature>
<feature type="transmembrane region" description="Helical" evidence="7">
    <location>
        <begin position="51"/>
        <end position="73"/>
    </location>
</feature>
<comment type="similarity">
    <text evidence="2 7">Belongs to the UPF0056 (MarC) family.</text>
</comment>
<protein>
    <recommendedName>
        <fullName evidence="7">UPF0056 membrane protein</fullName>
    </recommendedName>
</protein>
<evidence type="ECO:0000256" key="3">
    <source>
        <dbReference type="ARBA" id="ARBA00022475"/>
    </source>
</evidence>